<name>A0ABU6TML2_9FABA</name>
<keyword evidence="1" id="KW-0863">Zinc-finger</keyword>
<organism evidence="4 5">
    <name type="scientific">Stylosanthes scabra</name>
    <dbReference type="NCBI Taxonomy" id="79078"/>
    <lineage>
        <taxon>Eukaryota</taxon>
        <taxon>Viridiplantae</taxon>
        <taxon>Streptophyta</taxon>
        <taxon>Embryophyta</taxon>
        <taxon>Tracheophyta</taxon>
        <taxon>Spermatophyta</taxon>
        <taxon>Magnoliopsida</taxon>
        <taxon>eudicotyledons</taxon>
        <taxon>Gunneridae</taxon>
        <taxon>Pentapetalae</taxon>
        <taxon>rosids</taxon>
        <taxon>fabids</taxon>
        <taxon>Fabales</taxon>
        <taxon>Fabaceae</taxon>
        <taxon>Papilionoideae</taxon>
        <taxon>50 kb inversion clade</taxon>
        <taxon>dalbergioids sensu lato</taxon>
        <taxon>Dalbergieae</taxon>
        <taxon>Pterocarpus clade</taxon>
        <taxon>Stylosanthes</taxon>
    </lineage>
</organism>
<dbReference type="EMBL" id="JASCZI010091209">
    <property type="protein sequence ID" value="MED6149471.1"/>
    <property type="molecule type" value="Genomic_DNA"/>
</dbReference>
<sequence length="179" mass="18929">MGAKSHSLFDYSVSGLVRLADEVEARLNSGPVAEDMPKAESTVKDPVVVRTKGAPKIPKKARGKKRRCTKCRKPGHTKRHCGDKAEEGTDTGLHSGFESAEHPSQGSSPSNLGPRSGSSKWRSPADGAGCVNEEGPIKVGPNVSSAVMSDSSEEDEFLQGVMTNISALSDLIVASLSRR</sequence>
<dbReference type="InterPro" id="IPR001878">
    <property type="entry name" value="Znf_CCHC"/>
</dbReference>
<evidence type="ECO:0000313" key="5">
    <source>
        <dbReference type="Proteomes" id="UP001341840"/>
    </source>
</evidence>
<feature type="domain" description="CCHC-type" evidence="3">
    <location>
        <begin position="66"/>
        <end position="81"/>
    </location>
</feature>
<evidence type="ECO:0000259" key="3">
    <source>
        <dbReference type="PROSITE" id="PS50158"/>
    </source>
</evidence>
<dbReference type="Proteomes" id="UP001341840">
    <property type="component" value="Unassembled WGS sequence"/>
</dbReference>
<keyword evidence="1" id="KW-0479">Metal-binding</keyword>
<protein>
    <recommendedName>
        <fullName evidence="3">CCHC-type domain-containing protein</fullName>
    </recommendedName>
</protein>
<evidence type="ECO:0000256" key="2">
    <source>
        <dbReference type="SAM" id="MobiDB-lite"/>
    </source>
</evidence>
<reference evidence="4 5" key="1">
    <citation type="journal article" date="2023" name="Plants (Basel)">
        <title>Bridging the Gap: Combining Genomics and Transcriptomics Approaches to Understand Stylosanthes scabra, an Orphan Legume from the Brazilian Caatinga.</title>
        <authorList>
            <person name="Ferreira-Neto J.R.C."/>
            <person name="da Silva M.D."/>
            <person name="Binneck E."/>
            <person name="de Melo N.F."/>
            <person name="da Silva R.H."/>
            <person name="de Melo A.L.T.M."/>
            <person name="Pandolfi V."/>
            <person name="Bustamante F.O."/>
            <person name="Brasileiro-Vidal A.C."/>
            <person name="Benko-Iseppon A.M."/>
        </authorList>
    </citation>
    <scope>NUCLEOTIDE SEQUENCE [LARGE SCALE GENOMIC DNA]</scope>
    <source>
        <tissue evidence="4">Leaves</tissue>
    </source>
</reference>
<feature type="region of interest" description="Disordered" evidence="2">
    <location>
        <begin position="30"/>
        <end position="151"/>
    </location>
</feature>
<accession>A0ABU6TML2</accession>
<dbReference type="SUPFAM" id="SSF57756">
    <property type="entry name" value="Retrovirus zinc finger-like domains"/>
    <property type="match status" value="1"/>
</dbReference>
<proteinExistence type="predicted"/>
<feature type="compositionally biased region" description="Basic residues" evidence="2">
    <location>
        <begin position="57"/>
        <end position="79"/>
    </location>
</feature>
<evidence type="ECO:0000256" key="1">
    <source>
        <dbReference type="PROSITE-ProRule" id="PRU00047"/>
    </source>
</evidence>
<gene>
    <name evidence="4" type="ORF">PIB30_062794</name>
</gene>
<comment type="caution">
    <text evidence="4">The sequence shown here is derived from an EMBL/GenBank/DDBJ whole genome shotgun (WGS) entry which is preliminary data.</text>
</comment>
<dbReference type="PROSITE" id="PS50158">
    <property type="entry name" value="ZF_CCHC"/>
    <property type="match status" value="1"/>
</dbReference>
<keyword evidence="1" id="KW-0862">Zinc</keyword>
<dbReference type="InterPro" id="IPR036875">
    <property type="entry name" value="Znf_CCHC_sf"/>
</dbReference>
<feature type="compositionally biased region" description="Polar residues" evidence="2">
    <location>
        <begin position="102"/>
        <end position="121"/>
    </location>
</feature>
<keyword evidence="5" id="KW-1185">Reference proteome</keyword>
<evidence type="ECO:0000313" key="4">
    <source>
        <dbReference type="EMBL" id="MED6149471.1"/>
    </source>
</evidence>